<keyword evidence="5" id="KW-1185">Reference proteome</keyword>
<reference evidence="4" key="1">
    <citation type="submission" date="2022-03" db="EMBL/GenBank/DDBJ databases">
        <title>Draft genome sequence of Aduncisulcus paluster, a free-living microaerophilic Fornicata.</title>
        <authorList>
            <person name="Yuyama I."/>
            <person name="Kume K."/>
            <person name="Tamura T."/>
            <person name="Inagaki Y."/>
            <person name="Hashimoto T."/>
        </authorList>
    </citation>
    <scope>NUCLEOTIDE SEQUENCE</scope>
    <source>
        <strain evidence="4">NY0171</strain>
    </source>
</reference>
<feature type="compositionally biased region" description="Polar residues" evidence="2">
    <location>
        <begin position="224"/>
        <end position="254"/>
    </location>
</feature>
<feature type="non-terminal residue" evidence="4">
    <location>
        <position position="417"/>
    </location>
</feature>
<feature type="compositionally biased region" description="Polar residues" evidence="2">
    <location>
        <begin position="276"/>
        <end position="293"/>
    </location>
</feature>
<feature type="domain" description="RRM" evidence="3">
    <location>
        <begin position="1"/>
        <end position="73"/>
    </location>
</feature>
<feature type="compositionally biased region" description="Low complexity" evidence="2">
    <location>
        <begin position="82"/>
        <end position="99"/>
    </location>
</feature>
<evidence type="ECO:0000313" key="5">
    <source>
        <dbReference type="Proteomes" id="UP001057375"/>
    </source>
</evidence>
<name>A0ABQ5KVM8_9EUKA</name>
<dbReference type="EMBL" id="BQXS01011004">
    <property type="protein sequence ID" value="GKT35514.1"/>
    <property type="molecule type" value="Genomic_DNA"/>
</dbReference>
<protein>
    <recommendedName>
        <fullName evidence="3">RRM domain-containing protein</fullName>
    </recommendedName>
</protein>
<evidence type="ECO:0000256" key="2">
    <source>
        <dbReference type="SAM" id="MobiDB-lite"/>
    </source>
</evidence>
<evidence type="ECO:0000313" key="4">
    <source>
        <dbReference type="EMBL" id="GKT35514.1"/>
    </source>
</evidence>
<dbReference type="PROSITE" id="PS50102">
    <property type="entry name" value="RRM"/>
    <property type="match status" value="1"/>
</dbReference>
<dbReference type="InterPro" id="IPR012677">
    <property type="entry name" value="Nucleotide-bd_a/b_plait_sf"/>
</dbReference>
<dbReference type="CDD" id="cd00590">
    <property type="entry name" value="RRM_SF"/>
    <property type="match status" value="1"/>
</dbReference>
<keyword evidence="1" id="KW-0694">RNA-binding</keyword>
<feature type="region of interest" description="Disordered" evidence="2">
    <location>
        <begin position="224"/>
        <end position="417"/>
    </location>
</feature>
<feature type="compositionally biased region" description="Polar residues" evidence="2">
    <location>
        <begin position="328"/>
        <end position="367"/>
    </location>
</feature>
<feature type="compositionally biased region" description="Polar residues" evidence="2">
    <location>
        <begin position="375"/>
        <end position="404"/>
    </location>
</feature>
<dbReference type="Proteomes" id="UP001057375">
    <property type="component" value="Unassembled WGS sequence"/>
</dbReference>
<evidence type="ECO:0000259" key="3">
    <source>
        <dbReference type="PROSITE" id="PS50102"/>
    </source>
</evidence>
<evidence type="ECO:0000256" key="1">
    <source>
        <dbReference type="PROSITE-ProRule" id="PRU00176"/>
    </source>
</evidence>
<dbReference type="SUPFAM" id="SSF54928">
    <property type="entry name" value="RNA-binding domain, RBD"/>
    <property type="match status" value="1"/>
</dbReference>
<dbReference type="Gene3D" id="3.30.70.330">
    <property type="match status" value="1"/>
</dbReference>
<gene>
    <name evidence="4" type="ORF">ADUPG1_008660</name>
</gene>
<accession>A0ABQ5KVM8</accession>
<dbReference type="Pfam" id="PF00076">
    <property type="entry name" value="RRM_1"/>
    <property type="match status" value="1"/>
</dbReference>
<proteinExistence type="predicted"/>
<comment type="caution">
    <text evidence="4">The sequence shown here is derived from an EMBL/GenBank/DDBJ whole genome shotgun (WGS) entry which is preliminary data.</text>
</comment>
<dbReference type="InterPro" id="IPR000504">
    <property type="entry name" value="RRM_dom"/>
</dbReference>
<feature type="region of interest" description="Disordered" evidence="2">
    <location>
        <begin position="78"/>
        <end position="103"/>
    </location>
</feature>
<dbReference type="SMART" id="SM00360">
    <property type="entry name" value="RRM"/>
    <property type="match status" value="1"/>
</dbReference>
<sequence>MVVFIHGLSPNTSEHDIMVHCAPFGKIVRIAKKSGLNYCFVEYESPKQESLAIEKLNNTSINGKLIGAEKARHPLYKLQKNPSSSHPSSSKSSPDVHPSGHTPASLLSMALRLSVDDQVSLYKSLHQHLHSTGVITHSSTFPSSLPPSYPSQPSYPHFLYSAPGSLATPASNMKSQPRQSSFGPLLHESVSASHDSFRGSRYAHIPSQGLPSCGPRMSLSHPSFSVPSLDSISPLSTSPAHHQHFSASARSRYQPSRDSRGPGSYEEIFKQFPMGAQSQSARGWTERQQSIHPGSQPVRVDQPTSKSPSSSSGTSGGPSSFHGGLQHPSFTQSSMHHPSISPQGTQQQASFGSDTSSHQPMQYSGSAIDQLPKWDTTSSQGLTSSAGHETTGSAHSSSPDTSVRGSECISESVAIST</sequence>
<dbReference type="InterPro" id="IPR035979">
    <property type="entry name" value="RBD_domain_sf"/>
</dbReference>
<feature type="compositionally biased region" description="Low complexity" evidence="2">
    <location>
        <begin position="303"/>
        <end position="320"/>
    </location>
</feature>
<organism evidence="4 5">
    <name type="scientific">Aduncisulcus paluster</name>
    <dbReference type="NCBI Taxonomy" id="2918883"/>
    <lineage>
        <taxon>Eukaryota</taxon>
        <taxon>Metamonada</taxon>
        <taxon>Carpediemonas-like organisms</taxon>
        <taxon>Aduncisulcus</taxon>
    </lineage>
</organism>